<comment type="caution">
    <text evidence="2">The sequence shown here is derived from an EMBL/GenBank/DDBJ whole genome shotgun (WGS) entry which is preliminary data.</text>
</comment>
<keyword evidence="3" id="KW-1185">Reference proteome</keyword>
<accession>A0ABQ0PZS8</accession>
<sequence length="357" mass="39900">MRLLLREDLGGTLARLKHLAGLADIKITKPLVFFKGPNGCGKSAILEGMRTATHRFGVHFGDVVRSAVELGEPLTTAWHQEGWDKVDLAKHALLRNSSRWPKPTEIQIDDSAPGAFDTRALQWRGQETFYFTSRHEYGADSFDLPRRRQMNEDNMRSHGEKMAGELNYALAWGLGLIDTPEPEKRYEGGDIATAKKNIADYLKGAPQTKERWLFLDEPETGVDDARLANIFSLLAENCKTGRLRAFCATHSPMIDALASHPKVQIIDIRDLMDNHSAPPDLAAPGFTKKHARLALSEIEADMQVALKTPEHHGQGRFTIHQRRSIPPRHTDMEPYGGNSRSGKRAYTPPAKAGRSKR</sequence>
<protein>
    <recommendedName>
        <fullName evidence="4">Rad50/SbcC-type AAA domain-containing protein</fullName>
    </recommendedName>
</protein>
<dbReference type="Proteomes" id="UP001065047">
    <property type="component" value="Unassembled WGS sequence"/>
</dbReference>
<evidence type="ECO:0000313" key="2">
    <source>
        <dbReference type="EMBL" id="GBQ85657.1"/>
    </source>
</evidence>
<evidence type="ECO:0000256" key="1">
    <source>
        <dbReference type="SAM" id="MobiDB-lite"/>
    </source>
</evidence>
<dbReference type="SUPFAM" id="SSF52540">
    <property type="entry name" value="P-loop containing nucleoside triphosphate hydrolases"/>
    <property type="match status" value="1"/>
</dbReference>
<dbReference type="Gene3D" id="3.40.50.300">
    <property type="entry name" value="P-loop containing nucleotide triphosphate hydrolases"/>
    <property type="match status" value="1"/>
</dbReference>
<reference evidence="2" key="1">
    <citation type="submission" date="2013-04" db="EMBL/GenBank/DDBJ databases">
        <title>The genome sequencing project of 58 acetic acid bacteria.</title>
        <authorList>
            <person name="Okamoto-Kainuma A."/>
            <person name="Ishikawa M."/>
            <person name="Umino S."/>
            <person name="Koizumi Y."/>
            <person name="Shiwa Y."/>
            <person name="Yoshikawa H."/>
            <person name="Matsutani M."/>
            <person name="Matsushita K."/>
        </authorList>
    </citation>
    <scope>NUCLEOTIDE SEQUENCE</scope>
    <source>
        <strain evidence="2">DSM 14337</strain>
    </source>
</reference>
<dbReference type="RefSeq" id="WP_061506327.1">
    <property type="nucleotide sequence ID" value="NZ_BAPF01000054.1"/>
</dbReference>
<feature type="region of interest" description="Disordered" evidence="1">
    <location>
        <begin position="308"/>
        <end position="357"/>
    </location>
</feature>
<dbReference type="EMBL" id="BAPF01000054">
    <property type="protein sequence ID" value="GBQ85657.1"/>
    <property type="molecule type" value="Genomic_DNA"/>
</dbReference>
<proteinExistence type="predicted"/>
<evidence type="ECO:0000313" key="3">
    <source>
        <dbReference type="Proteomes" id="UP001065047"/>
    </source>
</evidence>
<name>A0ABQ0PZS8_9PROT</name>
<dbReference type="GeneID" id="29557824"/>
<gene>
    <name evidence="2" type="ORF">AA14337_3130</name>
</gene>
<organism evidence="2 3">
    <name type="scientific">Acetobacter malorum DSM 14337</name>
    <dbReference type="NCBI Taxonomy" id="1307910"/>
    <lineage>
        <taxon>Bacteria</taxon>
        <taxon>Pseudomonadati</taxon>
        <taxon>Pseudomonadota</taxon>
        <taxon>Alphaproteobacteria</taxon>
        <taxon>Acetobacterales</taxon>
        <taxon>Acetobacteraceae</taxon>
        <taxon>Acetobacter</taxon>
    </lineage>
</organism>
<evidence type="ECO:0008006" key="4">
    <source>
        <dbReference type="Google" id="ProtNLM"/>
    </source>
</evidence>
<dbReference type="InterPro" id="IPR027417">
    <property type="entry name" value="P-loop_NTPase"/>
</dbReference>